<evidence type="ECO:0000259" key="7">
    <source>
        <dbReference type="PROSITE" id="PS50847"/>
    </source>
</evidence>
<keyword evidence="9" id="KW-1185">Reference proteome</keyword>
<dbReference type="Proteomes" id="UP000196560">
    <property type="component" value="Unassembled WGS sequence"/>
</dbReference>
<keyword evidence="6" id="KW-0812">Transmembrane</keyword>
<dbReference type="PANTHER" id="PTHR45661">
    <property type="entry name" value="SURFACE ANTIGEN"/>
    <property type="match status" value="1"/>
</dbReference>
<keyword evidence="6" id="KW-1133">Transmembrane helix</keyword>
<reference evidence="9" key="1">
    <citation type="submission" date="2017-04" db="EMBL/GenBank/DDBJ databases">
        <title>Function of individual gut microbiota members based on whole genome sequencing of pure cultures obtained from chicken caecum.</title>
        <authorList>
            <person name="Medvecky M."/>
            <person name="Cejkova D."/>
            <person name="Polansky O."/>
            <person name="Karasova D."/>
            <person name="Kubasova T."/>
            <person name="Cizek A."/>
            <person name="Rychlik I."/>
        </authorList>
    </citation>
    <scope>NUCLEOTIDE SEQUENCE [LARGE SCALE GENOMIC DNA]</scope>
    <source>
        <strain evidence="9">An70</strain>
    </source>
</reference>
<accession>A0A1Y3TYV3</accession>
<evidence type="ECO:0000313" key="9">
    <source>
        <dbReference type="Proteomes" id="UP000196560"/>
    </source>
</evidence>
<evidence type="ECO:0000256" key="1">
    <source>
        <dbReference type="ARBA" id="ARBA00022512"/>
    </source>
</evidence>
<feature type="compositionally biased region" description="Acidic residues" evidence="5">
    <location>
        <begin position="230"/>
        <end position="242"/>
    </location>
</feature>
<evidence type="ECO:0000313" key="8">
    <source>
        <dbReference type="EMBL" id="OUN41764.1"/>
    </source>
</evidence>
<keyword evidence="4" id="KW-0572">Peptidoglycan-anchor</keyword>
<evidence type="ECO:0000256" key="6">
    <source>
        <dbReference type="SAM" id="Phobius"/>
    </source>
</evidence>
<feature type="domain" description="Gram-positive cocci surface proteins LPxTG" evidence="7">
    <location>
        <begin position="2969"/>
        <end position="3004"/>
    </location>
</feature>
<evidence type="ECO:0000256" key="3">
    <source>
        <dbReference type="ARBA" id="ARBA00022729"/>
    </source>
</evidence>
<sequence length="3004" mass="320506">METRSIKDIMASSRIRRRWRPIVAVLGVLTVAAVVARLMLPASTAGDNPRISAEQEVILAGEAATVHVRADAEDGQAKTVFALRVVGGGGLANGYTFSENGEVNITDASGAPITDSAGNVIDVYSAPQDENTQVYLFALPEGATAEFDLDFQAAGAHAEISSGSLEDVYEYVDAIEFASTEAAQGGTAAQSGTLMTDAYALEEEEAGEVATNEAPAARSGEGSAAATLSNDEETGGTEDSSPDDTAASDAANDSEGDSANDAAGAGAEGSDQSTDAGSGATASANDTAASNDDGAPITDDTATDASSNAESDESSANDGSAESDASNGAATGEDATEDEAAAPELPVIEVTFGDGEATGTSTITTGRGATAAEAVTNAARSDAEQLELSWMTQDQIDELARTEVAAQSNEASAQSEDGASARSIDLTGATRMDGGDLTGANGEPLSWSVMQTDAGDLYLVISGEGDMPDYTSMSEQPWYGYASRLQGIVVEEGITSVGARAFYNMRASELSLPSTVTAIGPYSFGYNSFVELTIPGNVTTIGNNAFDGNTQLASLTIEEGVQTIGTSAFNGTGSSSLVFRIPASVTNIAGLNTPYVARYEVANGNANYVADEDGVLYQITDSELTLLKYPTRREMVENYTIPSAVDGRQVTALGNGSLQGLQNLQNVVVPASVQSMGSGVFQSSTSLESVVFKDGMSFGSNSNGLNGTFSGCTALTSVTFPSSMTGSSSYAMNSTFYNCHALREVVIPSYITAVTNNPFYACFTLRTITYDAAAARVMEIIADGAMGNITFDLVVGANVDQLRGYLQGNANADYSFSALADYARSISFAPSNAFTIDAGAFSGAYNPLTSDFSGNAWVDANGVLYLYDTETNEAMVAYVPAGLETVAIPGEIVVPKGDAGGTAGTYTVTRVRQAAFCQASDTTAVTFASPEAITTIDPYAFADCTNLERINDATEFDAVKATFPNATFGVTPFYNTKIKGSAGSSGFETEMQGQQELNVGGTEGAPALNISVRSAGDTLTWLDDNPADGLGGYRLLTGDTMTVTAAVSNTSETPNTYRIYLHLNDTDGSINLEPGTTYTFDGVEATCHATEDPATVYLEITPPTGSTVYAPITVGYPNHESDGGGVTIWGVELTQEQAADSENDGLIIDADSNNYIDAFWTTQQDTFSLEKEKASNSNATVVGDEDGTMRPNTNLSWLFTFGHEGGEETSEAFGHDHVYMITFSDTITLPEGINWDPQVLADIQAGNVHARTNTLYAGNTAIAALSHAGGKTTYAFDASYNQEDKTITFEWSLRNADRDAEINLTTSTFNLRPEAIVVDTDVYIKDDDHLIHNSATADLEFYFGENQQVSAEATYSLAVTAGNLTLNKTSGGATYFGEDIDYTLEVGNTGGLAYTAATNRVGEAYVMDELPEQLYIKPTGIQQILDDAAADPLASWIGRASVTIEQAELAPREWTPVKSVDGTDSSYQHVGNSNIDGVTVGNTIEITRVPSDGYQAVITPAEGEPSTVTASTVEELLQQIGYAPTSASQYICRWYIGDGHYTEDDRLTIPAGRTFTLDLPATVKDSFMILGEDWMNRYNNETMTFTNTAHVCVDTTNSSTGAVTVNNIESAGTRSRTNTVRREAIITKSVSSDGATLGDSFSIENGSILDYTFEFTHYGSEVYENLPMVDDLYGTQYLLVPVELNTGNTTLVGRDTVQGTDGTSYYKLDEGIYTNVVVGTDANGNNLTAATITVAPDSGTVDGHAYEGLHTQVKWYYETLGNANGQTLRHTVTYKTIVDTASTVGDDAASYVVGNIIWMNDRVHRRLYDGTWGGGTVVEYDKNIVTDRGKADDPTDDVDDTDKHSVVAEGQRVTYRIDLENNSSSYRYTFPGTSFYDMLPETYGVFDWTRGGDGVPANIEVQWVTTGGATVQNGDSWTVSDQRDATTDPVVGQQYLHFDDVSITYPTNSAVYLYVTLTFPEDSSAEGGAQTWTEFATANAGAVLYNTAYTYGFPATVSHELDIEGRVLLQKGVYSTMYNANATNYYFTDDYDRTYYHNRDYRYRQVAYYVVLYNGSAKRLYLDTLYDQLPDGFSYAAMTNTEVLNNGNVNSISQSSVVTGTSGNALFTDVSGANASAISYRSARVTAAYDEASNTVQFDFSDGTGDSAVSYDEDSGRYYLGNNEAIVFGVVCRVGEAAETDDLATNTIAMPYANDSGTATSIVTDDEIIFSGAETSVNNVSYSDTNDGESQLLSSDQVEQQYNFTDESGAEQWIVSDVSLQRGEIRPGITKSTASFTSTEGTTHAYDTAISPGDTVNWEVNVYNDGNATMFDYVVEDIMPAPFVFEGDVYATVYNESDASWQARTRLFTVTEHELGADTITVQDSNNAPIDRELTRGGNWTNLTGGNTFEVKYDVVDGNEVFYIRFISETSFSIPEGGHMLLEFSSRNPTTTHVNTSYTNVTRVTPTQEFTQFSNNGTPEYDENKNPVSSTHSSQVTVAFGYATSSEKHVQNADGSKRASSTETGSGQYITLDSTQEGFRYTLQVNNATDEAMTKLVLIDNLPEAGDTDPFGNDAQRGSNFTVSLADNPDFQVLVTPEDGEPTQLDNQYYQIQYSSDTDFGGPMSADWAGETTGTTANWVDDDSWTSPLSKVRSIRIIITDEGATQIPAHAVIAVSFGASAPDTVEVTAPVAWNNFGYHYAIRGVEQELEAMSDLVGVRVPSVPRLQKQLVDNDGSPLAAETDEAFSFVIYEGEELAGSYATQEELIQALRAASCDYAIETVEVKAGESESGWVFLNDAAEALGLTDGSRYTVAEFPEGGWTADSMNADGAVSNDGSATFTYDANGQNSITCVNRLSEWTLQLSKVNGTAGEDQSPLEGAVFALYTADPTDGVLNAVPDEYAGLGIELKVTRSGTAGEVTWYLKDIQTTPPNGQIAWAELNEDSYGLLEVAAPDGYNLPAEPWNEVDRPAAGGTTTVEFAVHNTHGFLLPESGGFGTRELTIFGAVLMAGAGAAMLARRRTRRE</sequence>
<evidence type="ECO:0000256" key="5">
    <source>
        <dbReference type="SAM" id="MobiDB-lite"/>
    </source>
</evidence>
<dbReference type="Gene3D" id="3.80.10.10">
    <property type="entry name" value="Ribonuclease Inhibitor"/>
    <property type="match status" value="2"/>
</dbReference>
<keyword evidence="3" id="KW-0732">Signal</keyword>
<dbReference type="EMBL" id="NFHO01000011">
    <property type="protein sequence ID" value="OUN41764.1"/>
    <property type="molecule type" value="Genomic_DNA"/>
</dbReference>
<evidence type="ECO:0000256" key="2">
    <source>
        <dbReference type="ARBA" id="ARBA00022525"/>
    </source>
</evidence>
<dbReference type="InterPro" id="IPR019931">
    <property type="entry name" value="LPXTG_anchor"/>
</dbReference>
<feature type="compositionally biased region" description="Low complexity" evidence="5">
    <location>
        <begin position="259"/>
        <end position="309"/>
    </location>
</feature>
<name>A0A1Y3TYV3_9ACTN</name>
<dbReference type="InterPro" id="IPR013783">
    <property type="entry name" value="Ig-like_fold"/>
</dbReference>
<dbReference type="InterPro" id="IPR053139">
    <property type="entry name" value="Surface_bspA-like"/>
</dbReference>
<feature type="compositionally biased region" description="Polar residues" evidence="5">
    <location>
        <begin position="2498"/>
        <end position="2507"/>
    </location>
</feature>
<evidence type="ECO:0000256" key="4">
    <source>
        <dbReference type="ARBA" id="ARBA00023088"/>
    </source>
</evidence>
<feature type="region of interest" description="Disordered" evidence="5">
    <location>
        <begin position="2452"/>
        <end position="2473"/>
    </location>
</feature>
<feature type="compositionally biased region" description="Basic and acidic residues" evidence="5">
    <location>
        <begin position="2487"/>
        <end position="2497"/>
    </location>
</feature>
<feature type="transmembrane region" description="Helical" evidence="6">
    <location>
        <begin position="21"/>
        <end position="40"/>
    </location>
</feature>
<dbReference type="RefSeq" id="WP_087186899.1">
    <property type="nucleotide sequence ID" value="NZ_NFHO01000011.1"/>
</dbReference>
<dbReference type="Gene3D" id="2.60.40.10">
    <property type="entry name" value="Immunoglobulins"/>
    <property type="match status" value="1"/>
</dbReference>
<feature type="region of interest" description="Disordered" evidence="5">
    <location>
        <begin position="2487"/>
        <end position="2507"/>
    </location>
</feature>
<dbReference type="GO" id="GO:0005975">
    <property type="term" value="P:carbohydrate metabolic process"/>
    <property type="evidence" value="ECO:0007669"/>
    <property type="project" value="UniProtKB-ARBA"/>
</dbReference>
<dbReference type="PANTHER" id="PTHR45661:SF3">
    <property type="entry name" value="IG-LIKE DOMAIN-CONTAINING PROTEIN"/>
    <property type="match status" value="1"/>
</dbReference>
<keyword evidence="6" id="KW-0472">Membrane</keyword>
<keyword evidence="2" id="KW-0964">Secreted</keyword>
<dbReference type="InterPro" id="IPR041033">
    <property type="entry name" value="SpaA_PFL_dom_1"/>
</dbReference>
<comment type="caution">
    <text evidence="8">The sequence shown here is derived from an EMBL/GenBank/DDBJ whole genome shotgun (WGS) entry which is preliminary data.</text>
</comment>
<feature type="region of interest" description="Disordered" evidence="5">
    <location>
        <begin position="204"/>
        <end position="347"/>
    </location>
</feature>
<protein>
    <recommendedName>
        <fullName evidence="7">Gram-positive cocci surface proteins LPxTG domain-containing protein</fullName>
    </recommendedName>
</protein>
<dbReference type="InterPro" id="IPR032675">
    <property type="entry name" value="LRR_dom_sf"/>
</dbReference>
<dbReference type="Pfam" id="PF13306">
    <property type="entry name" value="LRR_5"/>
    <property type="match status" value="3"/>
</dbReference>
<proteinExistence type="predicted"/>
<dbReference type="PROSITE" id="PS50847">
    <property type="entry name" value="GRAM_POS_ANCHORING"/>
    <property type="match status" value="1"/>
</dbReference>
<gene>
    <name evidence="8" type="ORF">B5G21_08990</name>
</gene>
<feature type="transmembrane region" description="Helical" evidence="6">
    <location>
        <begin position="2980"/>
        <end position="2997"/>
    </location>
</feature>
<dbReference type="Pfam" id="PF17802">
    <property type="entry name" value="SpaA"/>
    <property type="match status" value="1"/>
</dbReference>
<dbReference type="InterPro" id="IPR026906">
    <property type="entry name" value="LRR_5"/>
</dbReference>
<organism evidence="8 9">
    <name type="scientific">Enorma massiliensis</name>
    <dbReference type="NCBI Taxonomy" id="1472761"/>
    <lineage>
        <taxon>Bacteria</taxon>
        <taxon>Bacillati</taxon>
        <taxon>Actinomycetota</taxon>
        <taxon>Coriobacteriia</taxon>
        <taxon>Coriobacteriales</taxon>
        <taxon>Coriobacteriaceae</taxon>
        <taxon>Enorma</taxon>
    </lineage>
</organism>
<keyword evidence="1" id="KW-0134">Cell wall</keyword>